<dbReference type="EMBL" id="CAUEEQ010039258">
    <property type="protein sequence ID" value="CAJ0954863.1"/>
    <property type="molecule type" value="Genomic_DNA"/>
</dbReference>
<organism evidence="1 2">
    <name type="scientific">Ranitomeya imitator</name>
    <name type="common">mimic poison frog</name>
    <dbReference type="NCBI Taxonomy" id="111125"/>
    <lineage>
        <taxon>Eukaryota</taxon>
        <taxon>Metazoa</taxon>
        <taxon>Chordata</taxon>
        <taxon>Craniata</taxon>
        <taxon>Vertebrata</taxon>
        <taxon>Euteleostomi</taxon>
        <taxon>Amphibia</taxon>
        <taxon>Batrachia</taxon>
        <taxon>Anura</taxon>
        <taxon>Neobatrachia</taxon>
        <taxon>Hyloidea</taxon>
        <taxon>Dendrobatidae</taxon>
        <taxon>Dendrobatinae</taxon>
        <taxon>Ranitomeya</taxon>
    </lineage>
</organism>
<dbReference type="PANTHER" id="PTHR33050:SF8">
    <property type="entry name" value="REVERSE TRANSCRIPTASE DOMAIN-CONTAINING PROTEIN"/>
    <property type="match status" value="1"/>
</dbReference>
<protein>
    <recommendedName>
        <fullName evidence="3">Reverse transcriptase domain-containing protein</fullName>
    </recommendedName>
</protein>
<dbReference type="InterPro" id="IPR043502">
    <property type="entry name" value="DNA/RNA_pol_sf"/>
</dbReference>
<accession>A0ABN9M3H3</accession>
<dbReference type="PANTHER" id="PTHR33050">
    <property type="entry name" value="REVERSE TRANSCRIPTASE DOMAIN-CONTAINING PROTEIN"/>
    <property type="match status" value="1"/>
</dbReference>
<keyword evidence="2" id="KW-1185">Reference proteome</keyword>
<proteinExistence type="predicted"/>
<gene>
    <name evidence="1" type="ORF">RIMI_LOCUS14903935</name>
</gene>
<sequence length="317" mass="35733">MHTAFLHPPQKGIVVEGTGVARDVGVDAVLVDLDLAFVVGALGRHDGALHFFHQMMCRMNRKGTSPRVIGQRGMWNTEVLRTTHEDINSCVHKLAPNLKSARESPDILREKLDKEIKLTQFRSPFNARPFANLRISLLGIVPKKEQGKYRLIHHLSYPKGRSVNNGIPSDDTTVTYVSFDGAVDMFRRARHGAIMAKSDIESTFRLLPTSTPDCYHLLGAMVDGCYYYNTCLPIGCSISCYYFEMFSTFLEWVVRRITRLPSITHYLDDILFVGPANSAICAQALEHFKAFMAPSGFHCPLRKQSASVSDHFPRHRH</sequence>
<evidence type="ECO:0000313" key="2">
    <source>
        <dbReference type="Proteomes" id="UP001176940"/>
    </source>
</evidence>
<dbReference type="Proteomes" id="UP001176940">
    <property type="component" value="Unassembled WGS sequence"/>
</dbReference>
<evidence type="ECO:0000313" key="1">
    <source>
        <dbReference type="EMBL" id="CAJ0954863.1"/>
    </source>
</evidence>
<evidence type="ECO:0008006" key="3">
    <source>
        <dbReference type="Google" id="ProtNLM"/>
    </source>
</evidence>
<dbReference type="InterPro" id="IPR052055">
    <property type="entry name" value="Hepadnavirus_pol/RT"/>
</dbReference>
<reference evidence="1" key="1">
    <citation type="submission" date="2023-07" db="EMBL/GenBank/DDBJ databases">
        <authorList>
            <person name="Stuckert A."/>
        </authorList>
    </citation>
    <scope>NUCLEOTIDE SEQUENCE</scope>
</reference>
<name>A0ABN9M3H3_9NEOB</name>
<comment type="caution">
    <text evidence="1">The sequence shown here is derived from an EMBL/GenBank/DDBJ whole genome shotgun (WGS) entry which is preliminary data.</text>
</comment>
<dbReference type="SUPFAM" id="SSF56672">
    <property type="entry name" value="DNA/RNA polymerases"/>
    <property type="match status" value="1"/>
</dbReference>